<evidence type="ECO:0000259" key="4">
    <source>
        <dbReference type="Pfam" id="PF13193"/>
    </source>
</evidence>
<dbReference type="KEGG" id="pth:PTH_1890"/>
<protein>
    <submittedName>
        <fullName evidence="5">Acyl-CoA synthetases (AMP-forming)/AMP-acid ligases II</fullName>
    </submittedName>
</protein>
<dbReference type="Proteomes" id="UP000006556">
    <property type="component" value="Chromosome"/>
</dbReference>
<dbReference type="Gene3D" id="3.40.50.12780">
    <property type="entry name" value="N-terminal domain of ligase-like"/>
    <property type="match status" value="1"/>
</dbReference>
<dbReference type="HOGENOM" id="CLU_000022_59_0_9"/>
<organism evidence="5 6">
    <name type="scientific">Pelotomaculum thermopropionicum (strain DSM 13744 / JCM 10971 / SI)</name>
    <dbReference type="NCBI Taxonomy" id="370438"/>
    <lineage>
        <taxon>Bacteria</taxon>
        <taxon>Bacillati</taxon>
        <taxon>Bacillota</taxon>
        <taxon>Clostridia</taxon>
        <taxon>Eubacteriales</taxon>
        <taxon>Desulfotomaculaceae</taxon>
        <taxon>Pelotomaculum</taxon>
    </lineage>
</organism>
<dbReference type="GO" id="GO:0006631">
    <property type="term" value="P:fatty acid metabolic process"/>
    <property type="evidence" value="ECO:0007669"/>
    <property type="project" value="TreeGrafter"/>
</dbReference>
<evidence type="ECO:0000259" key="3">
    <source>
        <dbReference type="Pfam" id="PF00501"/>
    </source>
</evidence>
<feature type="domain" description="AMP-dependent synthetase/ligase" evidence="3">
    <location>
        <begin position="52"/>
        <end position="422"/>
    </location>
</feature>
<dbReference type="SUPFAM" id="SSF56801">
    <property type="entry name" value="Acetyl-CoA synthetase-like"/>
    <property type="match status" value="1"/>
</dbReference>
<sequence length="578" mass="65694">MKRTRGEGFILNKLLDYDQEVVKINQVSYTYDVRMFRNTFEYEFTYLNGFLRNVRRFAGKPALTCPLRGNTWTYAGLNQECNRLAHALLADGVGKNDVVMYQLLNSAEFVFLYLAPQKIGAINCPINFRISPGETAYIIDDSKPAVFFYDAEIRKTAEDALNMARHKPRRVVMVDPLGKEKPFAGSIAFEDYVKGHPDYNPEISRPMHIYDENTRLYTSGTTGMPKGIPLNNINEVLSAHDVIMHFPLSPLDKTMNMSPWFHRGGLHSGGPNPTLYVGGEVVILRHFAPRICLDYVEKYGITFLIGAPPMLKLLHDFQARNPRDLSRLKGIITMGAPLEREACIKFQQVLTPNIFNGYGTTEAFWNTFLRPYDLPQMAGSSGRACTDDDVAVVKVYPDRRAEPDDYVAKDGKEIGEIIVKAPAKTTYSYINNPEESERVFYKGWIYIGDLGVWDENEYITVVGRKDDMIISAGENIYPDQVEEVINQHPKVKESVVTGVPDKVRGEAVVAYVVKMDPSLTARELDEHCRKHQALAMYKKPRYYRFVEELPFTATGKKMRYKVREQAVADQQAGLLERA</sequence>
<dbReference type="STRING" id="370438.PTH_1890"/>
<keyword evidence="6" id="KW-1185">Reference proteome</keyword>
<evidence type="ECO:0000313" key="6">
    <source>
        <dbReference type="Proteomes" id="UP000006556"/>
    </source>
</evidence>
<dbReference type="InterPro" id="IPR045851">
    <property type="entry name" value="AMP-bd_C_sf"/>
</dbReference>
<dbReference type="GO" id="GO:0031956">
    <property type="term" value="F:medium-chain fatty acid-CoA ligase activity"/>
    <property type="evidence" value="ECO:0007669"/>
    <property type="project" value="TreeGrafter"/>
</dbReference>
<evidence type="ECO:0000256" key="2">
    <source>
        <dbReference type="ARBA" id="ARBA00022598"/>
    </source>
</evidence>
<dbReference type="eggNOG" id="COG0318">
    <property type="taxonomic scope" value="Bacteria"/>
</dbReference>
<dbReference type="InterPro" id="IPR000873">
    <property type="entry name" value="AMP-dep_synth/lig_dom"/>
</dbReference>
<keyword evidence="2 5" id="KW-0436">Ligase</keyword>
<dbReference type="Pfam" id="PF00501">
    <property type="entry name" value="AMP-binding"/>
    <property type="match status" value="1"/>
</dbReference>
<accession>A5D0Z4</accession>
<reference evidence="6" key="1">
    <citation type="journal article" date="2008" name="Genome Res.">
        <title>The genome of Pelotomaculum thermopropionicum reveals niche-associated evolution in anaerobic microbiota.</title>
        <authorList>
            <person name="Kosaka T."/>
            <person name="Kato S."/>
            <person name="Shimoyama T."/>
            <person name="Ishii S."/>
            <person name="Abe T."/>
            <person name="Watanabe K."/>
        </authorList>
    </citation>
    <scope>NUCLEOTIDE SEQUENCE [LARGE SCALE GENOMIC DNA]</scope>
    <source>
        <strain evidence="6">DSM 13744 / JCM 10971 / SI</strain>
    </source>
</reference>
<gene>
    <name evidence="5" type="primary">CaiC</name>
    <name evidence="5" type="ordered locus">PTH_1890</name>
</gene>
<dbReference type="PANTHER" id="PTHR43201">
    <property type="entry name" value="ACYL-COA SYNTHETASE"/>
    <property type="match status" value="1"/>
</dbReference>
<dbReference type="AlphaFoldDB" id="A5D0Z4"/>
<dbReference type="EMBL" id="AP009389">
    <property type="protein sequence ID" value="BAF60071.1"/>
    <property type="molecule type" value="Genomic_DNA"/>
</dbReference>
<evidence type="ECO:0000256" key="1">
    <source>
        <dbReference type="ARBA" id="ARBA00006432"/>
    </source>
</evidence>
<proteinExistence type="inferred from homology"/>
<evidence type="ECO:0000313" key="5">
    <source>
        <dbReference type="EMBL" id="BAF60071.1"/>
    </source>
</evidence>
<dbReference type="PANTHER" id="PTHR43201:SF5">
    <property type="entry name" value="MEDIUM-CHAIN ACYL-COA LIGASE ACSF2, MITOCHONDRIAL"/>
    <property type="match status" value="1"/>
</dbReference>
<dbReference type="Pfam" id="PF13193">
    <property type="entry name" value="AMP-binding_C"/>
    <property type="match status" value="1"/>
</dbReference>
<dbReference type="InterPro" id="IPR042099">
    <property type="entry name" value="ANL_N_sf"/>
</dbReference>
<name>A5D0Z4_PELTS</name>
<dbReference type="InterPro" id="IPR025110">
    <property type="entry name" value="AMP-bd_C"/>
</dbReference>
<dbReference type="Gene3D" id="3.30.300.30">
    <property type="match status" value="1"/>
</dbReference>
<feature type="domain" description="AMP-binding enzyme C-terminal" evidence="4">
    <location>
        <begin position="480"/>
        <end position="556"/>
    </location>
</feature>
<comment type="similarity">
    <text evidence="1">Belongs to the ATP-dependent AMP-binding enzyme family.</text>
</comment>